<dbReference type="InterPro" id="IPR036390">
    <property type="entry name" value="WH_DNA-bd_sf"/>
</dbReference>
<dbReference type="InterPro" id="IPR052509">
    <property type="entry name" value="Metal_resp_DNA-bind_regulator"/>
</dbReference>
<feature type="domain" description="Transcription regulator PadR N-terminal" evidence="1">
    <location>
        <begin position="14"/>
        <end position="82"/>
    </location>
</feature>
<dbReference type="Proteomes" id="UP001565236">
    <property type="component" value="Unassembled WGS sequence"/>
</dbReference>
<dbReference type="Gene3D" id="1.10.10.10">
    <property type="entry name" value="Winged helix-like DNA-binding domain superfamily/Winged helix DNA-binding domain"/>
    <property type="match status" value="1"/>
</dbReference>
<dbReference type="InterPro" id="IPR036388">
    <property type="entry name" value="WH-like_DNA-bd_sf"/>
</dbReference>
<organism evidence="2 3">
    <name type="scientific">Ligilactobacillus faecis</name>
    <dbReference type="NCBI Taxonomy" id="762833"/>
    <lineage>
        <taxon>Bacteria</taxon>
        <taxon>Bacillati</taxon>
        <taxon>Bacillota</taxon>
        <taxon>Bacilli</taxon>
        <taxon>Lactobacillales</taxon>
        <taxon>Lactobacillaceae</taxon>
        <taxon>Ligilactobacillus</taxon>
    </lineage>
</organism>
<name>A0ABV4DQV1_9LACO</name>
<dbReference type="RefSeq" id="WP_369942691.1">
    <property type="nucleotide sequence ID" value="NZ_JBCLUF010000030.1"/>
</dbReference>
<dbReference type="SUPFAM" id="SSF46785">
    <property type="entry name" value="Winged helix' DNA-binding domain"/>
    <property type="match status" value="1"/>
</dbReference>
<comment type="caution">
    <text evidence="2">The sequence shown here is derived from an EMBL/GenBank/DDBJ whole genome shotgun (WGS) entry which is preliminary data.</text>
</comment>
<evidence type="ECO:0000313" key="2">
    <source>
        <dbReference type="EMBL" id="MEY8662838.1"/>
    </source>
</evidence>
<protein>
    <submittedName>
        <fullName evidence="2">PadR family transcriptional regulator</fullName>
    </submittedName>
</protein>
<dbReference type="PANTHER" id="PTHR33169:SF24">
    <property type="entry name" value="TRANSCRIPTIONAL REGULATOR, PADR FAMILY"/>
    <property type="match status" value="1"/>
</dbReference>
<dbReference type="EMBL" id="JBCLUF010000030">
    <property type="protein sequence ID" value="MEY8662838.1"/>
    <property type="molecule type" value="Genomic_DNA"/>
</dbReference>
<accession>A0ABV4DQV1</accession>
<dbReference type="Pfam" id="PF03551">
    <property type="entry name" value="PadR"/>
    <property type="match status" value="1"/>
</dbReference>
<evidence type="ECO:0000259" key="1">
    <source>
        <dbReference type="Pfam" id="PF03551"/>
    </source>
</evidence>
<reference evidence="2 3" key="1">
    <citation type="submission" date="2024-03" db="EMBL/GenBank/DDBJ databases">
        <title>Mouse gut bacterial collection (mGBC) of GemPharmatech.</title>
        <authorList>
            <person name="He Y."/>
            <person name="Dong L."/>
            <person name="Wu D."/>
            <person name="Gao X."/>
            <person name="Lin Z."/>
        </authorList>
    </citation>
    <scope>NUCLEOTIDE SEQUENCE [LARGE SCALE GENOMIC DNA]</scope>
    <source>
        <strain evidence="2 3">15-30</strain>
    </source>
</reference>
<dbReference type="InterPro" id="IPR005149">
    <property type="entry name" value="Tscrpt_reg_PadR_N"/>
</dbReference>
<dbReference type="PANTHER" id="PTHR33169">
    <property type="entry name" value="PADR-FAMILY TRANSCRIPTIONAL REGULATOR"/>
    <property type="match status" value="1"/>
</dbReference>
<keyword evidence="3" id="KW-1185">Reference proteome</keyword>
<sequence>MEIKVTADLLDGLVLALLERQDYYGYALTQDMQQAISISESTMYPVLRRLQKNAYVTTYDAPYQGRNRRYYKITERGEHHLERIKKMWNDYKESLDAVFAAVDSHHRTEENEEGQPWIGKDI</sequence>
<evidence type="ECO:0000313" key="3">
    <source>
        <dbReference type="Proteomes" id="UP001565236"/>
    </source>
</evidence>
<proteinExistence type="predicted"/>
<gene>
    <name evidence="2" type="ORF">AALT52_08050</name>
</gene>